<feature type="region of interest" description="Disordered" evidence="1">
    <location>
        <begin position="1"/>
        <end position="20"/>
    </location>
</feature>
<protein>
    <submittedName>
        <fullName evidence="2">Uncharacterized protein</fullName>
    </submittedName>
</protein>
<keyword evidence="3" id="KW-1185">Reference proteome</keyword>
<organism evidence="2 3">
    <name type="scientific">Spodoptera littoralis</name>
    <name type="common">Egyptian cotton leafworm</name>
    <dbReference type="NCBI Taxonomy" id="7109"/>
    <lineage>
        <taxon>Eukaryota</taxon>
        <taxon>Metazoa</taxon>
        <taxon>Ecdysozoa</taxon>
        <taxon>Arthropoda</taxon>
        <taxon>Hexapoda</taxon>
        <taxon>Insecta</taxon>
        <taxon>Pterygota</taxon>
        <taxon>Neoptera</taxon>
        <taxon>Endopterygota</taxon>
        <taxon>Lepidoptera</taxon>
        <taxon>Glossata</taxon>
        <taxon>Ditrysia</taxon>
        <taxon>Noctuoidea</taxon>
        <taxon>Noctuidae</taxon>
        <taxon>Amphipyrinae</taxon>
        <taxon>Spodoptera</taxon>
    </lineage>
</organism>
<sequence length="251" mass="25733">MAGENDIEAAHLAGGSSGSGADILRRLVCAVASRGVTPAGTDGSGPPAPPRHDPDPQLSTAAHTDMLLLNLMRINGLTPKHSRHGGSKRQWSSSAGGSECGGGATRRGSGGARPRTRPATSPAAPRQRRAPPLSPGQLRHRDTRHPATSCLGLSFTSTPPGTPERSALSPVSSLALHDYWPSVSSVSDADDVEAVLDYNDTLFDMLLNSLAIDGAAGEALGAEARPPTPPVQPWSPAAAPPAPAQPPDRAD</sequence>
<evidence type="ECO:0000256" key="1">
    <source>
        <dbReference type="SAM" id="MobiDB-lite"/>
    </source>
</evidence>
<feature type="compositionally biased region" description="Gly residues" evidence="1">
    <location>
        <begin position="98"/>
        <end position="111"/>
    </location>
</feature>
<reference evidence="2" key="1">
    <citation type="submission" date="2022-02" db="EMBL/GenBank/DDBJ databases">
        <authorList>
            <person name="King R."/>
        </authorList>
    </citation>
    <scope>NUCLEOTIDE SEQUENCE</scope>
</reference>
<feature type="region of interest" description="Disordered" evidence="1">
    <location>
        <begin position="78"/>
        <end position="169"/>
    </location>
</feature>
<dbReference type="EMBL" id="LR824538">
    <property type="protein sequence ID" value="CAH1646248.1"/>
    <property type="molecule type" value="Genomic_DNA"/>
</dbReference>
<evidence type="ECO:0000313" key="2">
    <source>
        <dbReference type="EMBL" id="CAH1646248.1"/>
    </source>
</evidence>
<feature type="region of interest" description="Disordered" evidence="1">
    <location>
        <begin position="35"/>
        <end position="59"/>
    </location>
</feature>
<dbReference type="AlphaFoldDB" id="A0A9P0IGD7"/>
<feature type="compositionally biased region" description="Pro residues" evidence="1">
    <location>
        <begin position="226"/>
        <end position="251"/>
    </location>
</feature>
<proteinExistence type="predicted"/>
<name>A0A9P0IGD7_SPOLI</name>
<accession>A0A9P0IGD7</accession>
<dbReference type="Proteomes" id="UP001153321">
    <property type="component" value="Chromosome 7"/>
</dbReference>
<gene>
    <name evidence="2" type="ORF">SPLIT_LOCUS11600</name>
</gene>
<feature type="region of interest" description="Disordered" evidence="1">
    <location>
        <begin position="220"/>
        <end position="251"/>
    </location>
</feature>
<evidence type="ECO:0000313" key="3">
    <source>
        <dbReference type="Proteomes" id="UP001153321"/>
    </source>
</evidence>